<name>A0ABQ6MIB6_9STRA</name>
<proteinExistence type="predicted"/>
<organism evidence="1 2">
    <name type="scientific">Tetraparma gracilis</name>
    <dbReference type="NCBI Taxonomy" id="2962635"/>
    <lineage>
        <taxon>Eukaryota</taxon>
        <taxon>Sar</taxon>
        <taxon>Stramenopiles</taxon>
        <taxon>Ochrophyta</taxon>
        <taxon>Bolidophyceae</taxon>
        <taxon>Parmales</taxon>
        <taxon>Triparmaceae</taxon>
        <taxon>Tetraparma</taxon>
    </lineage>
</organism>
<sequence>MGFSSPPPADQPAPLLDRAAARAATSLASLAPAPLRPYLPASLPLLLSTISFPLVTAASQLLQHTPLLNYVTTANTVPPLLPRPSLLPRLPASPLNLLALSAAGCVASSVYSSSSRALSPPRSPPPPLSPRASLSHHLRVSLLTLLTFSLLSPSLRVLSPSSFFSPGAFAARSLPATMGYATPAARGSLNEIYRLHGCHTCGFRPSPLSSRLATLQQFNADHIPPLSLVKWYNNRWYNRLLRRTIAQRFYPQCKGCSSVQGAALARNSMGSILSGAGFRVLAPGRFGKLHVHRLRRWHLTGAAVAAAGAGGEGGSDAWGNRVWGEALLREAEVWAEGRAGELWERARKWGG</sequence>
<accession>A0ABQ6MIB6</accession>
<comment type="caution">
    <text evidence="1">The sequence shown here is derived from an EMBL/GenBank/DDBJ whole genome shotgun (WGS) entry which is preliminary data.</text>
</comment>
<dbReference type="Proteomes" id="UP001165060">
    <property type="component" value="Unassembled WGS sequence"/>
</dbReference>
<dbReference type="EMBL" id="BRYB01000279">
    <property type="protein sequence ID" value="GMI26883.1"/>
    <property type="molecule type" value="Genomic_DNA"/>
</dbReference>
<evidence type="ECO:0008006" key="3">
    <source>
        <dbReference type="Google" id="ProtNLM"/>
    </source>
</evidence>
<reference evidence="1 2" key="1">
    <citation type="journal article" date="2023" name="Commun. Biol.">
        <title>Genome analysis of Parmales, the sister group of diatoms, reveals the evolutionary specialization of diatoms from phago-mixotrophs to photoautotrophs.</title>
        <authorList>
            <person name="Ban H."/>
            <person name="Sato S."/>
            <person name="Yoshikawa S."/>
            <person name="Yamada K."/>
            <person name="Nakamura Y."/>
            <person name="Ichinomiya M."/>
            <person name="Sato N."/>
            <person name="Blanc-Mathieu R."/>
            <person name="Endo H."/>
            <person name="Kuwata A."/>
            <person name="Ogata H."/>
        </authorList>
    </citation>
    <scope>NUCLEOTIDE SEQUENCE [LARGE SCALE GENOMIC DNA]</scope>
</reference>
<protein>
    <recommendedName>
        <fullName evidence="3">Proteophosphoglycan ppg4</fullName>
    </recommendedName>
</protein>
<evidence type="ECO:0000313" key="2">
    <source>
        <dbReference type="Proteomes" id="UP001165060"/>
    </source>
</evidence>
<dbReference type="PANTHER" id="PTHR38585">
    <property type="entry name" value="TRANSMEMBRANE PROTEIN"/>
    <property type="match status" value="1"/>
</dbReference>
<evidence type="ECO:0000313" key="1">
    <source>
        <dbReference type="EMBL" id="GMI26883.1"/>
    </source>
</evidence>
<dbReference type="PANTHER" id="PTHR38585:SF1">
    <property type="entry name" value="TRANSMEMBRANE PROTEIN"/>
    <property type="match status" value="1"/>
</dbReference>
<gene>
    <name evidence="1" type="ORF">TeGR_g1779</name>
</gene>
<keyword evidence="2" id="KW-1185">Reference proteome</keyword>